<dbReference type="WBParaSite" id="JU765_v2.g17575.t1">
    <property type="protein sequence ID" value="JU765_v2.g17575.t1"/>
    <property type="gene ID" value="JU765_v2.g17575"/>
</dbReference>
<dbReference type="Proteomes" id="UP000887576">
    <property type="component" value="Unplaced"/>
</dbReference>
<evidence type="ECO:0000313" key="2">
    <source>
        <dbReference type="WBParaSite" id="JU765_v2.g17575.t1"/>
    </source>
</evidence>
<proteinExistence type="predicted"/>
<organism evidence="1 2">
    <name type="scientific">Panagrolaimus sp. JU765</name>
    <dbReference type="NCBI Taxonomy" id="591449"/>
    <lineage>
        <taxon>Eukaryota</taxon>
        <taxon>Metazoa</taxon>
        <taxon>Ecdysozoa</taxon>
        <taxon>Nematoda</taxon>
        <taxon>Chromadorea</taxon>
        <taxon>Rhabditida</taxon>
        <taxon>Tylenchina</taxon>
        <taxon>Panagrolaimomorpha</taxon>
        <taxon>Panagrolaimoidea</taxon>
        <taxon>Panagrolaimidae</taxon>
        <taxon>Panagrolaimus</taxon>
    </lineage>
</organism>
<accession>A0AC34QLM1</accession>
<name>A0AC34QLM1_9BILA</name>
<evidence type="ECO:0000313" key="1">
    <source>
        <dbReference type="Proteomes" id="UP000887576"/>
    </source>
</evidence>
<reference evidence="2" key="1">
    <citation type="submission" date="2022-11" db="UniProtKB">
        <authorList>
            <consortium name="WormBaseParasite"/>
        </authorList>
    </citation>
    <scope>IDENTIFICATION</scope>
</reference>
<protein>
    <submittedName>
        <fullName evidence="2">Uncharacterized protein</fullName>
    </submittedName>
</protein>
<sequence length="173" mass="19850">MAGMEMYEEWPILEFTDVRKGILSRFSADASDSVAHLLIREMVESLDKPQPSKISNEQEMEWMCQIINHAFSLSFVNQRDCETIHAAVRIYLNWMTAVTTNVHPACPQPLKDHPDRYFRRMLEAMRSVFVAREASEVENVGSKQAAEMKIILSRRMLVKIDSVLAGREFSNVG</sequence>